<dbReference type="EMBL" id="GG745359">
    <property type="protein sequence ID" value="KNE69170.1"/>
    <property type="molecule type" value="Genomic_DNA"/>
</dbReference>
<dbReference type="PRINTS" id="PR00980">
    <property type="entry name" value="TRNASYNTHALA"/>
</dbReference>
<evidence type="ECO:0000259" key="10">
    <source>
        <dbReference type="PROSITE" id="PS50860"/>
    </source>
</evidence>
<feature type="binding site" evidence="9">
    <location>
        <position position="553"/>
    </location>
    <ligand>
        <name>Zn(2+)</name>
        <dbReference type="ChEBI" id="CHEBI:29105"/>
    </ligand>
</feature>
<dbReference type="InterPro" id="IPR023033">
    <property type="entry name" value="Ala_tRNA_ligase_euk/bac"/>
</dbReference>
<keyword evidence="9" id="KW-0479">Metal-binding</keyword>
<name>A0A0L0T3B6_ALLM3</name>
<reference evidence="11 12" key="1">
    <citation type="submission" date="2009-11" db="EMBL/GenBank/DDBJ databases">
        <title>Annotation of Allomyces macrogynus ATCC 38327.</title>
        <authorList>
            <consortium name="The Broad Institute Genome Sequencing Platform"/>
            <person name="Russ C."/>
            <person name="Cuomo C."/>
            <person name="Burger G."/>
            <person name="Gray M.W."/>
            <person name="Holland P.W.H."/>
            <person name="King N."/>
            <person name="Lang F.B.F."/>
            <person name="Roger A.J."/>
            <person name="Ruiz-Trillo I."/>
            <person name="Young S.K."/>
            <person name="Zeng Q."/>
            <person name="Gargeya S."/>
            <person name="Fitzgerald M."/>
            <person name="Haas B."/>
            <person name="Abouelleil A."/>
            <person name="Alvarado L."/>
            <person name="Arachchi H.M."/>
            <person name="Berlin A."/>
            <person name="Chapman S.B."/>
            <person name="Gearin G."/>
            <person name="Goldberg J."/>
            <person name="Griggs A."/>
            <person name="Gujja S."/>
            <person name="Hansen M."/>
            <person name="Heiman D."/>
            <person name="Howarth C."/>
            <person name="Larimer J."/>
            <person name="Lui A."/>
            <person name="MacDonald P.J.P."/>
            <person name="McCowen C."/>
            <person name="Montmayeur A."/>
            <person name="Murphy C."/>
            <person name="Neiman D."/>
            <person name="Pearson M."/>
            <person name="Priest M."/>
            <person name="Roberts A."/>
            <person name="Saif S."/>
            <person name="Shea T."/>
            <person name="Sisk P."/>
            <person name="Stolte C."/>
            <person name="Sykes S."/>
            <person name="Wortman J."/>
            <person name="Nusbaum C."/>
            <person name="Birren B."/>
        </authorList>
    </citation>
    <scope>NUCLEOTIDE SEQUENCE [LARGE SCALE GENOMIC DNA]</scope>
    <source>
        <strain evidence="11 12">ATCC 38327</strain>
    </source>
</reference>
<keyword evidence="9" id="KW-0963">Cytoplasm</keyword>
<dbReference type="InterPro" id="IPR045864">
    <property type="entry name" value="aa-tRNA-synth_II/BPL/LPL"/>
</dbReference>
<keyword evidence="9" id="KW-0496">Mitochondrion</keyword>
<dbReference type="HAMAP" id="MF_00036_B">
    <property type="entry name" value="Ala_tRNA_synth_B"/>
    <property type="match status" value="1"/>
</dbReference>
<feature type="binding site" evidence="9">
    <location>
        <position position="658"/>
    </location>
    <ligand>
        <name>Zn(2+)</name>
        <dbReference type="ChEBI" id="CHEBI:29105"/>
    </ligand>
</feature>
<comment type="similarity">
    <text evidence="1">Belongs to the class-II aminoacyl-tRNA synthetase family. Alax-L subfamily.</text>
</comment>
<feature type="binding site" evidence="9">
    <location>
        <position position="654"/>
    </location>
    <ligand>
        <name>Zn(2+)</name>
        <dbReference type="ChEBI" id="CHEBI:29105"/>
    </ligand>
</feature>
<keyword evidence="3 9" id="KW-0436">Ligase</keyword>
<dbReference type="GO" id="GO:0002161">
    <property type="term" value="F:aminoacyl-tRNA deacylase activity"/>
    <property type="evidence" value="ECO:0007669"/>
    <property type="project" value="TreeGrafter"/>
</dbReference>
<protein>
    <recommendedName>
        <fullName evidence="9">Alanine--tRNA ligase</fullName>
        <ecNumber evidence="9">6.1.1.7</ecNumber>
    </recommendedName>
    <alternativeName>
        <fullName evidence="9">Alanyl-tRNA synthetase</fullName>
        <shortName evidence="9">AlaRS</shortName>
    </alternativeName>
</protein>
<keyword evidence="2 9" id="KW-0820">tRNA-binding</keyword>
<keyword evidence="4 9" id="KW-0547">Nucleotide-binding</keyword>
<dbReference type="GO" id="GO:0005524">
    <property type="term" value="F:ATP binding"/>
    <property type="evidence" value="ECO:0007669"/>
    <property type="project" value="UniProtKB-UniRule"/>
</dbReference>
<feature type="domain" description="Alanyl-transfer RNA synthetases family profile" evidence="10">
    <location>
        <begin position="10"/>
        <end position="697"/>
    </location>
</feature>
<dbReference type="SUPFAM" id="SSF55681">
    <property type="entry name" value="Class II aaRS and biotin synthetases"/>
    <property type="match status" value="1"/>
</dbReference>
<dbReference type="SUPFAM" id="SSF55186">
    <property type="entry name" value="ThrRS/AlaRS common domain"/>
    <property type="match status" value="1"/>
</dbReference>
<evidence type="ECO:0000256" key="6">
    <source>
        <dbReference type="ARBA" id="ARBA00022884"/>
    </source>
</evidence>
<comment type="subunit">
    <text evidence="9">Monomer.</text>
</comment>
<dbReference type="InterPro" id="IPR012947">
    <property type="entry name" value="tRNA_SAD"/>
</dbReference>
<evidence type="ECO:0000256" key="4">
    <source>
        <dbReference type="ARBA" id="ARBA00022741"/>
    </source>
</evidence>
<dbReference type="OrthoDB" id="2423964at2759"/>
<evidence type="ECO:0000256" key="9">
    <source>
        <dbReference type="HAMAP-Rule" id="MF_03133"/>
    </source>
</evidence>
<dbReference type="CDD" id="cd00673">
    <property type="entry name" value="AlaRS_core"/>
    <property type="match status" value="1"/>
</dbReference>
<dbReference type="Gene3D" id="2.40.30.130">
    <property type="match status" value="1"/>
</dbReference>
<comment type="function">
    <text evidence="9">Catalyzes the attachment of alanine to tRNA(Ala) in a two-step reaction: alanine is first activated by ATP to form Ala-AMP and then transferred to the acceptor end of tRNA(Ala). Also edits incorrectly charged tRNA(Ala) via its editing domain.</text>
</comment>
<keyword evidence="6 9" id="KW-0694">RNA-binding</keyword>
<keyword evidence="7 9" id="KW-0648">Protein biosynthesis</keyword>
<keyword evidence="5 9" id="KW-0067">ATP-binding</keyword>
<dbReference type="Proteomes" id="UP000054350">
    <property type="component" value="Unassembled WGS sequence"/>
</dbReference>
<evidence type="ECO:0000256" key="3">
    <source>
        <dbReference type="ARBA" id="ARBA00022598"/>
    </source>
</evidence>
<dbReference type="Pfam" id="PF01411">
    <property type="entry name" value="tRNA-synt_2c"/>
    <property type="match status" value="1"/>
</dbReference>
<feature type="binding site" evidence="9">
    <location>
        <position position="557"/>
    </location>
    <ligand>
        <name>Zn(2+)</name>
        <dbReference type="ChEBI" id="CHEBI:29105"/>
    </ligand>
</feature>
<dbReference type="AlphaFoldDB" id="A0A0L0T3B6"/>
<dbReference type="EC" id="6.1.1.7" evidence="9"/>
<dbReference type="InterPro" id="IPR009000">
    <property type="entry name" value="Transl_B-barrel_sf"/>
</dbReference>
<dbReference type="NCBIfam" id="TIGR00344">
    <property type="entry name" value="alaS"/>
    <property type="match status" value="1"/>
</dbReference>
<dbReference type="Pfam" id="PF07973">
    <property type="entry name" value="tRNA_SAD"/>
    <property type="match status" value="1"/>
</dbReference>
<comment type="cofactor">
    <cofactor evidence="9">
        <name>Zn(2+)</name>
        <dbReference type="ChEBI" id="CHEBI:29105"/>
    </cofactor>
    <text evidence="9">Binds 1 zinc ion per subunit.</text>
</comment>
<dbReference type="GO" id="GO:0000049">
    <property type="term" value="F:tRNA binding"/>
    <property type="evidence" value="ECO:0007669"/>
    <property type="project" value="UniProtKB-KW"/>
</dbReference>
<dbReference type="SUPFAM" id="SSF101353">
    <property type="entry name" value="Putative anticodon-binding domain of alanyl-tRNA synthetase (AlaRS)"/>
    <property type="match status" value="1"/>
</dbReference>
<dbReference type="Gene3D" id="3.30.980.10">
    <property type="entry name" value="Threonyl-trna Synthetase, Chain A, domain 2"/>
    <property type="match status" value="1"/>
</dbReference>
<dbReference type="STRING" id="578462.A0A0L0T3B6"/>
<dbReference type="GO" id="GO:0070143">
    <property type="term" value="P:mitochondrial alanyl-tRNA aminoacylation"/>
    <property type="evidence" value="ECO:0007669"/>
    <property type="project" value="UniProtKB-UniRule"/>
</dbReference>
<dbReference type="Gene3D" id="3.30.54.20">
    <property type="match status" value="1"/>
</dbReference>
<dbReference type="InterPro" id="IPR018164">
    <property type="entry name" value="Ala-tRNA-synth_IIc_N"/>
</dbReference>
<dbReference type="InterPro" id="IPR018163">
    <property type="entry name" value="Thr/Ala-tRNA-synth_IIc_edit"/>
</dbReference>
<accession>A0A0L0T3B6</accession>
<evidence type="ECO:0000313" key="11">
    <source>
        <dbReference type="EMBL" id="KNE69170.1"/>
    </source>
</evidence>
<keyword evidence="12" id="KW-1185">Reference proteome</keyword>
<dbReference type="InterPro" id="IPR018165">
    <property type="entry name" value="Ala-tRNA-synth_IIc_core"/>
</dbReference>
<evidence type="ECO:0000256" key="2">
    <source>
        <dbReference type="ARBA" id="ARBA00022555"/>
    </source>
</evidence>
<evidence type="ECO:0000256" key="5">
    <source>
        <dbReference type="ARBA" id="ARBA00022840"/>
    </source>
</evidence>
<reference evidence="12" key="2">
    <citation type="submission" date="2009-11" db="EMBL/GenBank/DDBJ databases">
        <title>The Genome Sequence of Allomyces macrogynus strain ATCC 38327.</title>
        <authorList>
            <consortium name="The Broad Institute Genome Sequencing Platform"/>
            <person name="Russ C."/>
            <person name="Cuomo C."/>
            <person name="Shea T."/>
            <person name="Young S.K."/>
            <person name="Zeng Q."/>
            <person name="Koehrsen M."/>
            <person name="Haas B."/>
            <person name="Borodovsky M."/>
            <person name="Guigo R."/>
            <person name="Alvarado L."/>
            <person name="Berlin A."/>
            <person name="Borenstein D."/>
            <person name="Chen Z."/>
            <person name="Engels R."/>
            <person name="Freedman E."/>
            <person name="Gellesch M."/>
            <person name="Goldberg J."/>
            <person name="Griggs A."/>
            <person name="Gujja S."/>
            <person name="Heiman D."/>
            <person name="Hepburn T."/>
            <person name="Howarth C."/>
            <person name="Jen D."/>
            <person name="Larson L."/>
            <person name="Lewis B."/>
            <person name="Mehta T."/>
            <person name="Park D."/>
            <person name="Pearson M."/>
            <person name="Roberts A."/>
            <person name="Saif S."/>
            <person name="Shenoy N."/>
            <person name="Sisk P."/>
            <person name="Stolte C."/>
            <person name="Sykes S."/>
            <person name="Walk T."/>
            <person name="White J."/>
            <person name="Yandava C."/>
            <person name="Burger G."/>
            <person name="Gray M.W."/>
            <person name="Holland P.W.H."/>
            <person name="King N."/>
            <person name="Lang F.B.F."/>
            <person name="Roger A.J."/>
            <person name="Ruiz-Trillo I."/>
            <person name="Lander E."/>
            <person name="Nusbaum C."/>
        </authorList>
    </citation>
    <scope>NUCLEOTIDE SEQUENCE [LARGE SCALE GENOMIC DNA]</scope>
    <source>
        <strain evidence="12">ATCC 38327</strain>
    </source>
</reference>
<dbReference type="PANTHER" id="PTHR11777:SF9">
    <property type="entry name" value="ALANINE--TRNA LIGASE, CYTOPLASMIC"/>
    <property type="match status" value="1"/>
</dbReference>
<dbReference type="FunFam" id="3.30.980.10:FF:000004">
    <property type="entry name" value="Alanine--tRNA ligase, cytoplasmic"/>
    <property type="match status" value="1"/>
</dbReference>
<dbReference type="OMA" id="GFDMEME"/>
<dbReference type="VEuPathDB" id="FungiDB:AMAG_14023"/>
<evidence type="ECO:0000256" key="8">
    <source>
        <dbReference type="ARBA" id="ARBA00023146"/>
    </source>
</evidence>
<dbReference type="SMART" id="SM00863">
    <property type="entry name" value="tRNA_SAD"/>
    <property type="match status" value="1"/>
</dbReference>
<dbReference type="PANTHER" id="PTHR11777">
    <property type="entry name" value="ALANYL-TRNA SYNTHETASE"/>
    <property type="match status" value="1"/>
</dbReference>
<comment type="domain">
    <text evidence="9">Consists of three domains; the N-terminal catalytic domain, the editing domain and the C-terminal C-Ala domain. The editing domain removes incorrectly charged amino acids, while the C-Ala domain, along with tRNA(Ala), serves as a bridge to cooperatively bring together the editing and aminoacylation centers thus stimulating deacylation of misacylated tRNAs.</text>
</comment>
<keyword evidence="8 9" id="KW-0030">Aminoacyl-tRNA synthetase</keyword>
<dbReference type="SUPFAM" id="SSF50447">
    <property type="entry name" value="Translation proteins"/>
    <property type="match status" value="1"/>
</dbReference>
<sequence>MSAAARLRMLTAGQVRSKFVDYFATRGHRHVLSSSLIPSNDKSILFTNAGMVQFKQLFLNPTAAPYKAAVSVQKCVRAGGKHNDLDNVGYTPRHHTFFEMLGNFSFGSYDKTQAIRYAWEFLTEELQLPKGRLKATVLESDRQSLDTWSNVIGLPRSSIAQLTERDNWWSMGEFGPCGPCTEVFWDNHSMDPEQWLEIWNVVFMQHNKTLDGLSDLETLCIDTGMGLERVLSVLQGSLDNYQTDLFVPLLDKIRTAGTNHTVDPALHRIMADHVKSSVFLMSDGVIPGPVNRGYVLRKIIRRGARAAATVGGIQMTDLVPTVLDMYPPDLYPELHERRVQVTEILRSEEEFLHLILAGARHHVTAYLKNATSDTRVIPADRAFDMYASHGFPLDVVEMIAEEHGWTVDVDGAQILLEEHRHVSAGKLTAADEPTTKSVVVTNAANKFVGYDRLTVDTTVRAVDLADPPNAVVVLEDCPFYALGGGQAPDVGSLTITAPDGHQFTVPCRAVALNGDCTAVVLDASTLPPPALATGAQVHAAVDTAHRTRVAAHHSATHLVHYALRQVLGPHVTQAGSSVDATKLSFDFTHPKALTSDQLVQVQAVANGIATAAHAAEIATVPMTTAKTMGAAMHFADKYGDAVRVVSLGPAIEACCGTHVTSARETVPIVILSDRSVAAGTRRIEAVAGAAALPVVEAMQATLRAAAEMLPATGTSAEGVPLDLPDRIARVKAHTKTAQKAKDAMLAHLAKHHVGPAPREVAGVMVFHVDPSMEEAYVKRRIGALRAEGKDKPVVMTHGAQITALVPASADAKALVMTIVERFGGSGGGSKTMATGRVPKPLGDKAWDEAISAVLSK</sequence>
<dbReference type="InterPro" id="IPR050058">
    <property type="entry name" value="Ala-tRNA_ligase"/>
</dbReference>
<proteinExistence type="inferred from homology"/>
<dbReference type="eggNOG" id="KOG0188">
    <property type="taxonomic scope" value="Eukaryota"/>
</dbReference>
<dbReference type="GO" id="GO:0005739">
    <property type="term" value="C:mitochondrion"/>
    <property type="evidence" value="ECO:0007669"/>
    <property type="project" value="UniProtKB-SubCell"/>
</dbReference>
<evidence type="ECO:0000256" key="7">
    <source>
        <dbReference type="ARBA" id="ARBA00022917"/>
    </source>
</evidence>
<comment type="subcellular location">
    <subcellularLocation>
        <location evidence="9">Mitochondrion</location>
    </subcellularLocation>
    <subcellularLocation>
        <location evidence="9">Cytoplasm</location>
    </subcellularLocation>
</comment>
<evidence type="ECO:0000256" key="1">
    <source>
        <dbReference type="ARBA" id="ARBA00008429"/>
    </source>
</evidence>
<dbReference type="GO" id="GO:0008270">
    <property type="term" value="F:zinc ion binding"/>
    <property type="evidence" value="ECO:0007669"/>
    <property type="project" value="UniProtKB-UniRule"/>
</dbReference>
<keyword evidence="9" id="KW-0862">Zinc</keyword>
<dbReference type="PROSITE" id="PS50860">
    <property type="entry name" value="AA_TRNA_LIGASE_II_ALA"/>
    <property type="match status" value="1"/>
</dbReference>
<comment type="catalytic activity">
    <reaction evidence="9">
        <text>tRNA(Ala) + L-alanine + ATP = L-alanyl-tRNA(Ala) + AMP + diphosphate</text>
        <dbReference type="Rhea" id="RHEA:12540"/>
        <dbReference type="Rhea" id="RHEA-COMP:9657"/>
        <dbReference type="Rhea" id="RHEA-COMP:9923"/>
        <dbReference type="ChEBI" id="CHEBI:30616"/>
        <dbReference type="ChEBI" id="CHEBI:33019"/>
        <dbReference type="ChEBI" id="CHEBI:57972"/>
        <dbReference type="ChEBI" id="CHEBI:78442"/>
        <dbReference type="ChEBI" id="CHEBI:78497"/>
        <dbReference type="ChEBI" id="CHEBI:456215"/>
        <dbReference type="EC" id="6.1.1.7"/>
    </reaction>
</comment>
<dbReference type="Gene3D" id="3.30.930.10">
    <property type="entry name" value="Bira Bifunctional Protein, Domain 2"/>
    <property type="match status" value="1"/>
</dbReference>
<dbReference type="InterPro" id="IPR018162">
    <property type="entry name" value="Ala-tRNA-ligase_IIc_anticod-bd"/>
</dbReference>
<dbReference type="InterPro" id="IPR002318">
    <property type="entry name" value="Ala-tRNA-lgiase_IIc"/>
</dbReference>
<organism evidence="11 12">
    <name type="scientific">Allomyces macrogynus (strain ATCC 38327)</name>
    <name type="common">Allomyces javanicus var. macrogynus</name>
    <dbReference type="NCBI Taxonomy" id="578462"/>
    <lineage>
        <taxon>Eukaryota</taxon>
        <taxon>Fungi</taxon>
        <taxon>Fungi incertae sedis</taxon>
        <taxon>Blastocladiomycota</taxon>
        <taxon>Blastocladiomycetes</taxon>
        <taxon>Blastocladiales</taxon>
        <taxon>Blastocladiaceae</taxon>
        <taxon>Allomyces</taxon>
    </lineage>
</organism>
<dbReference type="GO" id="GO:0004813">
    <property type="term" value="F:alanine-tRNA ligase activity"/>
    <property type="evidence" value="ECO:0007669"/>
    <property type="project" value="UniProtKB-UniRule"/>
</dbReference>
<gene>
    <name evidence="9" type="primary">ALA1</name>
    <name evidence="11" type="ORF">AMAG_14023</name>
</gene>
<evidence type="ECO:0000313" key="12">
    <source>
        <dbReference type="Proteomes" id="UP000054350"/>
    </source>
</evidence>
<dbReference type="Gene3D" id="3.10.310.40">
    <property type="match status" value="1"/>
</dbReference>